<dbReference type="InterPro" id="IPR054491">
    <property type="entry name" value="MGH1-like_GH"/>
</dbReference>
<evidence type="ECO:0000256" key="1">
    <source>
        <dbReference type="ARBA" id="ARBA00010833"/>
    </source>
</evidence>
<organism evidence="5 6">
    <name type="scientific">Endozoicomonas lisbonensis</name>
    <dbReference type="NCBI Taxonomy" id="3120522"/>
    <lineage>
        <taxon>Bacteria</taxon>
        <taxon>Pseudomonadati</taxon>
        <taxon>Pseudomonadota</taxon>
        <taxon>Gammaproteobacteria</taxon>
        <taxon>Oceanospirillales</taxon>
        <taxon>Endozoicomonadaceae</taxon>
        <taxon>Endozoicomonas</taxon>
    </lineage>
</organism>
<dbReference type="Gene3D" id="1.50.10.10">
    <property type="match status" value="1"/>
</dbReference>
<evidence type="ECO:0000313" key="6">
    <source>
        <dbReference type="Proteomes" id="UP001549366"/>
    </source>
</evidence>
<evidence type="ECO:0000256" key="2">
    <source>
        <dbReference type="ARBA" id="ARBA00022801"/>
    </source>
</evidence>
<dbReference type="PANTHER" id="PTHR10412:SF11">
    <property type="entry name" value="MANNOSYL-OLIGOSACCHARIDE GLUCOSIDASE"/>
    <property type="match status" value="1"/>
</dbReference>
<dbReference type="Pfam" id="PF22422">
    <property type="entry name" value="MGH1-like_GH"/>
    <property type="match status" value="1"/>
</dbReference>
<keyword evidence="6" id="KW-1185">Reference proteome</keyword>
<name>A0ABV2SGI5_9GAMM</name>
<evidence type="ECO:0000313" key="5">
    <source>
        <dbReference type="EMBL" id="MET4756484.1"/>
    </source>
</evidence>
<dbReference type="RefSeq" id="WP_354016315.1">
    <property type="nucleotide sequence ID" value="NZ_JBEWTB010000002.1"/>
</dbReference>
<proteinExistence type="inferred from homology"/>
<dbReference type="EMBL" id="JBEWTB010000002">
    <property type="protein sequence ID" value="MET4756484.1"/>
    <property type="molecule type" value="Genomic_DNA"/>
</dbReference>
<sequence>MPPLIEKVRSQLFFLQRLSERSSQRLWCVSIILLLLSSRAYADFRAYWVGNNETFIAPSPECGTRFDITTFLPADSTTDRLKLLPKIHLPAEKQWQLLNQYAWKAFVNNIQPKSDKSESIAFVSPRVSAQFSKNEFFWDQAFISLGFGLYGHRAFNTLGGLNCFYKQQRTDGFIPREIAPNGSEVRFFPGVSIRFKVDQPYALYKNGQSITGLDLDEKHKVFIQDPSQWDTYKRYRDSLLEAQSKIIEAYGRENNSNPPLAAHAEWRHFLVSQNQSRLSAVYDVLAAHTTWLENNRKIKTGKLAGLFRQGAMGSGMDNLPSTFTRRNGAGVVQMNIWDVFPKWLFDTHATAETRKQSLALFDISAQMKLHYDAMADISEMLDKKEEQESYREKADTLKARINECLWDKRAGFYFNAFGSCQGKSREYALSAYWGLYAEIASPEQAGRMLKYLKDKNYFDTPMPFPALAKSDPKFFEQGDYWRGGVWPPLVYMTLKGLMRYAKTVPEAWSVAVSASEKYLTLLAETMFQPSEDGELQVCNKKPDGTLDACAVPGVEKRIYEYNSPTTGGPGLRRDTSGKDAEARDNFVGWGGLGPVGVMQEVAVGLDVRKSELVWHLHRTDEHGIKNLFIGSQSLNVTVAERVKGQLSRDHIVIEGVLPADSLIRQLRVIPKGDPENTIVIPLTAQ</sequence>
<feature type="domain" description="Mannosylglycerate hydrolase MGH1-like glycoside hydrolase" evidence="4">
    <location>
        <begin position="138"/>
        <end position="523"/>
    </location>
</feature>
<dbReference type="SUPFAM" id="SSF48208">
    <property type="entry name" value="Six-hairpin glycosidases"/>
    <property type="match status" value="1"/>
</dbReference>
<dbReference type="Proteomes" id="UP001549366">
    <property type="component" value="Unassembled WGS sequence"/>
</dbReference>
<reference evidence="5 6" key="1">
    <citation type="submission" date="2024-06" db="EMBL/GenBank/DDBJ databases">
        <title>Genomic Encyclopedia of Type Strains, Phase V (KMG-V): Genome sequencing to study the core and pangenomes of soil and plant-associated prokaryotes.</title>
        <authorList>
            <person name="Whitman W."/>
        </authorList>
    </citation>
    <scope>NUCLEOTIDE SEQUENCE [LARGE SCALE GENOMIC DNA]</scope>
    <source>
        <strain evidence="5 6">NE40</strain>
    </source>
</reference>
<dbReference type="InterPro" id="IPR004888">
    <property type="entry name" value="Glycoside_hydrolase_63"/>
</dbReference>
<accession>A0ABV2SGI5</accession>
<keyword evidence="3" id="KW-0326">Glycosidase</keyword>
<gene>
    <name evidence="5" type="ORF">V5J35_001676</name>
</gene>
<comment type="similarity">
    <text evidence="1">Belongs to the glycosyl hydrolase 63 family.</text>
</comment>
<dbReference type="InterPro" id="IPR008928">
    <property type="entry name" value="6-hairpin_glycosidase_sf"/>
</dbReference>
<comment type="caution">
    <text evidence="5">The sequence shown here is derived from an EMBL/GenBank/DDBJ whole genome shotgun (WGS) entry which is preliminary data.</text>
</comment>
<dbReference type="PANTHER" id="PTHR10412">
    <property type="entry name" value="MANNOSYL-OLIGOSACCHARIDE GLUCOSIDASE"/>
    <property type="match status" value="1"/>
</dbReference>
<evidence type="ECO:0000256" key="3">
    <source>
        <dbReference type="ARBA" id="ARBA00023295"/>
    </source>
</evidence>
<keyword evidence="2" id="KW-0378">Hydrolase</keyword>
<dbReference type="InterPro" id="IPR012341">
    <property type="entry name" value="6hp_glycosidase-like_sf"/>
</dbReference>
<protein>
    <recommendedName>
        <fullName evidence="4">Mannosylglycerate hydrolase MGH1-like glycoside hydrolase domain-containing protein</fullName>
    </recommendedName>
</protein>
<evidence type="ECO:0000259" key="4">
    <source>
        <dbReference type="Pfam" id="PF22422"/>
    </source>
</evidence>